<dbReference type="GO" id="GO:0071111">
    <property type="term" value="F:cyclic-guanylate-specific phosphodiesterase activity"/>
    <property type="evidence" value="ECO:0007669"/>
    <property type="project" value="InterPro"/>
</dbReference>
<gene>
    <name evidence="2" type="primary">cph2_2</name>
    <name evidence="2" type="ORF">ERS852478_00367</name>
</gene>
<dbReference type="RefSeq" id="WP_055199587.1">
    <property type="nucleotide sequence ID" value="NZ_BTHH01000001.1"/>
</dbReference>
<sequence>MKVNKANEFYKILERKAIYPVFQPIVNLQTGRVSGYEALSRIDRSSTTLTISDLFVIAEQVGCVWKLEKLCRNKALKAAVEKPENVKLFLNVDGNIIQDKAFIQGFTNRRAMKAGVPASDIVFEITERSDIENYQILQQIMKHYADQGYEIALDDVGAGHLGLNRVVNTTPDYLKADIELVRDIHKYKKKEIMMKLLLDYCNATGAILIAEGIETVQELECLHSLGVHYGQGFFLGKPERAFGNISAESEEILERLNGRKNILFLDISGK</sequence>
<accession>A0A173XLA4</accession>
<dbReference type="Proteomes" id="UP000095431">
    <property type="component" value="Unassembled WGS sequence"/>
</dbReference>
<evidence type="ECO:0000313" key="2">
    <source>
        <dbReference type="EMBL" id="CUN52454.1"/>
    </source>
</evidence>
<name>A0A173XLA4_9FIRM</name>
<dbReference type="AlphaFoldDB" id="A0A173XLA4"/>
<protein>
    <submittedName>
        <fullName evidence="2">Bacteriophytochrome cph2</fullName>
    </submittedName>
</protein>
<reference evidence="2 3" key="1">
    <citation type="submission" date="2015-09" db="EMBL/GenBank/DDBJ databases">
        <authorList>
            <consortium name="Pathogen Informatics"/>
        </authorList>
    </citation>
    <scope>NUCLEOTIDE SEQUENCE [LARGE SCALE GENOMIC DNA]</scope>
    <source>
        <strain evidence="2 3">2789STDY5834863</strain>
    </source>
</reference>
<dbReference type="PROSITE" id="PS50883">
    <property type="entry name" value="EAL"/>
    <property type="match status" value="1"/>
</dbReference>
<evidence type="ECO:0000313" key="3">
    <source>
        <dbReference type="Proteomes" id="UP000095431"/>
    </source>
</evidence>
<dbReference type="InterPro" id="IPR001633">
    <property type="entry name" value="EAL_dom"/>
</dbReference>
<organism evidence="2 3">
    <name type="scientific">Blautia wexlerae</name>
    <dbReference type="NCBI Taxonomy" id="418240"/>
    <lineage>
        <taxon>Bacteria</taxon>
        <taxon>Bacillati</taxon>
        <taxon>Bacillota</taxon>
        <taxon>Clostridia</taxon>
        <taxon>Lachnospirales</taxon>
        <taxon>Lachnospiraceae</taxon>
        <taxon>Blautia</taxon>
    </lineage>
</organism>
<dbReference type="EMBL" id="CYZN01000002">
    <property type="protein sequence ID" value="CUN52454.1"/>
    <property type="molecule type" value="Genomic_DNA"/>
</dbReference>
<dbReference type="eggNOG" id="COG2200">
    <property type="taxonomic scope" value="Bacteria"/>
</dbReference>
<proteinExistence type="predicted"/>
<dbReference type="PANTHER" id="PTHR33121">
    <property type="entry name" value="CYCLIC DI-GMP PHOSPHODIESTERASE PDEF"/>
    <property type="match status" value="1"/>
</dbReference>
<dbReference type="SMART" id="SM00052">
    <property type="entry name" value="EAL"/>
    <property type="match status" value="1"/>
</dbReference>
<dbReference type="Gene3D" id="3.20.20.450">
    <property type="entry name" value="EAL domain"/>
    <property type="match status" value="1"/>
</dbReference>
<dbReference type="Pfam" id="PF00563">
    <property type="entry name" value="EAL"/>
    <property type="match status" value="1"/>
</dbReference>
<dbReference type="InterPro" id="IPR035919">
    <property type="entry name" value="EAL_sf"/>
</dbReference>
<evidence type="ECO:0000259" key="1">
    <source>
        <dbReference type="PROSITE" id="PS50883"/>
    </source>
</evidence>
<dbReference type="PANTHER" id="PTHR33121:SF76">
    <property type="entry name" value="SIGNALING PROTEIN"/>
    <property type="match status" value="1"/>
</dbReference>
<dbReference type="SUPFAM" id="SSF141868">
    <property type="entry name" value="EAL domain-like"/>
    <property type="match status" value="1"/>
</dbReference>
<dbReference type="InterPro" id="IPR050706">
    <property type="entry name" value="Cyclic-di-GMP_PDE-like"/>
</dbReference>
<feature type="domain" description="EAL" evidence="1">
    <location>
        <begin position="2"/>
        <end position="252"/>
    </location>
</feature>
<dbReference type="CDD" id="cd01948">
    <property type="entry name" value="EAL"/>
    <property type="match status" value="1"/>
</dbReference>